<keyword evidence="1" id="KW-0732">Signal</keyword>
<keyword evidence="3" id="KW-1185">Reference proteome</keyword>
<feature type="chain" id="PRO_5034851765" description="Expansin-like EG45 domain-containing protein" evidence="1">
    <location>
        <begin position="22"/>
        <end position="187"/>
    </location>
</feature>
<feature type="signal peptide" evidence="1">
    <location>
        <begin position="1"/>
        <end position="21"/>
    </location>
</feature>
<reference evidence="2" key="1">
    <citation type="submission" date="2021-03" db="EMBL/GenBank/DDBJ databases">
        <authorList>
            <person name="Tagirdzhanova G."/>
        </authorList>
    </citation>
    <scope>NUCLEOTIDE SEQUENCE</scope>
</reference>
<evidence type="ECO:0000313" key="2">
    <source>
        <dbReference type="EMBL" id="CAF9935134.1"/>
    </source>
</evidence>
<sequence>MFSLTLVTALTLGGLQTLTMANPIAQQITPNLNVPDGYQIGYATQDSEPVNQQSACTINGGVCSSPTPLYNSTAGPDQMPAGVYAAAIVGLGPDDCTVCGTCYSIIQSGTPYCDPNAPACASPAIFSGNEEQDGPTQINVLITNHCPDCTMLNVDGQVQGHFDINNAPPGWDNPKIYYMLVDDSECM</sequence>
<dbReference type="AlphaFoldDB" id="A0A8H3G207"/>
<dbReference type="Proteomes" id="UP000664203">
    <property type="component" value="Unassembled WGS sequence"/>
</dbReference>
<dbReference type="OrthoDB" id="5297491at2759"/>
<evidence type="ECO:0008006" key="4">
    <source>
        <dbReference type="Google" id="ProtNLM"/>
    </source>
</evidence>
<comment type="caution">
    <text evidence="2">The sequence shown here is derived from an EMBL/GenBank/DDBJ whole genome shotgun (WGS) entry which is preliminary data.</text>
</comment>
<accession>A0A8H3G207</accession>
<evidence type="ECO:0000256" key="1">
    <source>
        <dbReference type="SAM" id="SignalP"/>
    </source>
</evidence>
<dbReference type="SUPFAM" id="SSF50685">
    <property type="entry name" value="Barwin-like endoglucanases"/>
    <property type="match status" value="1"/>
</dbReference>
<name>A0A8H3G207_9LECA</name>
<dbReference type="EMBL" id="CAJPDR010000401">
    <property type="protein sequence ID" value="CAF9935134.1"/>
    <property type="molecule type" value="Genomic_DNA"/>
</dbReference>
<dbReference type="InterPro" id="IPR036908">
    <property type="entry name" value="RlpA-like_sf"/>
</dbReference>
<protein>
    <recommendedName>
        <fullName evidence="4">Expansin-like EG45 domain-containing protein</fullName>
    </recommendedName>
</protein>
<evidence type="ECO:0000313" key="3">
    <source>
        <dbReference type="Proteomes" id="UP000664203"/>
    </source>
</evidence>
<proteinExistence type="predicted"/>
<gene>
    <name evidence="2" type="ORF">ALECFALPRED_006312</name>
</gene>
<organism evidence="2 3">
    <name type="scientific">Alectoria fallacina</name>
    <dbReference type="NCBI Taxonomy" id="1903189"/>
    <lineage>
        <taxon>Eukaryota</taxon>
        <taxon>Fungi</taxon>
        <taxon>Dikarya</taxon>
        <taxon>Ascomycota</taxon>
        <taxon>Pezizomycotina</taxon>
        <taxon>Lecanoromycetes</taxon>
        <taxon>OSLEUM clade</taxon>
        <taxon>Lecanoromycetidae</taxon>
        <taxon>Lecanorales</taxon>
        <taxon>Lecanorineae</taxon>
        <taxon>Parmeliaceae</taxon>
        <taxon>Alectoria</taxon>
    </lineage>
</organism>